<proteinExistence type="predicted"/>
<reference evidence="3 4" key="1">
    <citation type="submission" date="2017-10" db="EMBL/GenBank/DDBJ databases">
        <title>The new phylogeny of genus Mycobacterium.</title>
        <authorList>
            <person name="Tortoli E."/>
            <person name="Trovato A."/>
            <person name="Cirillo D.M."/>
        </authorList>
    </citation>
    <scope>NUCLEOTIDE SEQUENCE [LARGE SCALE GENOMIC DNA]</scope>
    <source>
        <strain evidence="3 4">CCUG37673</strain>
    </source>
</reference>
<dbReference type="Proteomes" id="UP000220914">
    <property type="component" value="Unassembled WGS sequence"/>
</dbReference>
<evidence type="ECO:0000256" key="1">
    <source>
        <dbReference type="SAM" id="MobiDB-lite"/>
    </source>
</evidence>
<dbReference type="EMBL" id="PDCP01000035">
    <property type="protein sequence ID" value="PEG36372.1"/>
    <property type="molecule type" value="Genomic_DNA"/>
</dbReference>
<evidence type="ECO:0000313" key="4">
    <source>
        <dbReference type="Proteomes" id="UP000220914"/>
    </source>
</evidence>
<dbReference type="RefSeq" id="WP_097941681.1">
    <property type="nucleotide sequence ID" value="NZ_BLKS01000001.1"/>
</dbReference>
<reference evidence="2 5" key="2">
    <citation type="journal article" date="2019" name="Emerg. Microbes Infect.">
        <title>Comprehensive subspecies identification of 175 nontuberculous mycobacteria species based on 7547 genomic profiles.</title>
        <authorList>
            <person name="Matsumoto Y."/>
            <person name="Kinjo T."/>
            <person name="Motooka D."/>
            <person name="Nabeya D."/>
            <person name="Jung N."/>
            <person name="Uechi K."/>
            <person name="Horii T."/>
            <person name="Iida T."/>
            <person name="Fujita J."/>
            <person name="Nakamura S."/>
        </authorList>
    </citation>
    <scope>NUCLEOTIDE SEQUENCE [LARGE SCALE GENOMIC DNA]</scope>
    <source>
        <strain evidence="2 5">JCM 6377</strain>
    </source>
</reference>
<evidence type="ECO:0000313" key="3">
    <source>
        <dbReference type="EMBL" id="PEG36372.1"/>
    </source>
</evidence>
<organism evidence="3 4">
    <name type="scientific">Mycolicibacterium agri</name>
    <name type="common">Mycobacterium agri</name>
    <dbReference type="NCBI Taxonomy" id="36811"/>
    <lineage>
        <taxon>Bacteria</taxon>
        <taxon>Bacillati</taxon>
        <taxon>Actinomycetota</taxon>
        <taxon>Actinomycetes</taxon>
        <taxon>Mycobacteriales</taxon>
        <taxon>Mycobacteriaceae</taxon>
        <taxon>Mycolicibacterium</taxon>
    </lineage>
</organism>
<protein>
    <submittedName>
        <fullName evidence="3">Uncharacterized protein</fullName>
    </submittedName>
</protein>
<reference evidence="2" key="3">
    <citation type="submission" date="2020-02" db="EMBL/GenBank/DDBJ databases">
        <authorList>
            <person name="Matsumoto Y."/>
            <person name="Motooka D."/>
            <person name="Nakamura S."/>
        </authorList>
    </citation>
    <scope>NUCLEOTIDE SEQUENCE</scope>
    <source>
        <strain evidence="2">JCM 6377</strain>
    </source>
</reference>
<dbReference type="OrthoDB" id="4570511at2"/>
<feature type="compositionally biased region" description="Basic and acidic residues" evidence="1">
    <location>
        <begin position="19"/>
        <end position="39"/>
    </location>
</feature>
<dbReference type="Proteomes" id="UP000465302">
    <property type="component" value="Unassembled WGS sequence"/>
</dbReference>
<name>A0A2A7MX20_MYCAG</name>
<evidence type="ECO:0000313" key="2">
    <source>
        <dbReference type="EMBL" id="GFG49592.1"/>
    </source>
</evidence>
<gene>
    <name evidence="3" type="ORF">CQY20_19260</name>
    <name evidence="2" type="ORF">MAGR_10330</name>
</gene>
<dbReference type="EMBL" id="BLKS01000001">
    <property type="protein sequence ID" value="GFG49592.1"/>
    <property type="molecule type" value="Genomic_DNA"/>
</dbReference>
<accession>A0A2A7MX20</accession>
<feature type="region of interest" description="Disordered" evidence="1">
    <location>
        <begin position="1"/>
        <end position="80"/>
    </location>
</feature>
<sequence length="80" mass="8400">MSSPQDRFAGEPAPGTRDTGSDKPSGGEDRPSGALKGDESVPGYGEEGSEDFDTTMTNEPPRDVEPAVPPYEGRKTQADS</sequence>
<dbReference type="AlphaFoldDB" id="A0A2A7MX20"/>
<evidence type="ECO:0000313" key="5">
    <source>
        <dbReference type="Proteomes" id="UP000465302"/>
    </source>
</evidence>
<comment type="caution">
    <text evidence="3">The sequence shown here is derived from an EMBL/GenBank/DDBJ whole genome shotgun (WGS) entry which is preliminary data.</text>
</comment>
<keyword evidence="4" id="KW-1185">Reference proteome</keyword>